<accession>A0AAV7W5T7</accession>
<reference evidence="5" key="1">
    <citation type="journal article" date="2022" name="bioRxiv">
        <title>Sequencing and chromosome-scale assembly of the giantPleurodeles waltlgenome.</title>
        <authorList>
            <person name="Brown T."/>
            <person name="Elewa A."/>
            <person name="Iarovenko S."/>
            <person name="Subramanian E."/>
            <person name="Araus A.J."/>
            <person name="Petzold A."/>
            <person name="Susuki M."/>
            <person name="Suzuki K.-i.T."/>
            <person name="Hayashi T."/>
            <person name="Toyoda A."/>
            <person name="Oliveira C."/>
            <person name="Osipova E."/>
            <person name="Leigh N.D."/>
            <person name="Simon A."/>
            <person name="Yun M.H."/>
        </authorList>
    </citation>
    <scope>NUCLEOTIDE SEQUENCE</scope>
    <source>
        <strain evidence="5">20211129_DDA</strain>
        <tissue evidence="5">Liver</tissue>
    </source>
</reference>
<dbReference type="Pfam" id="PF12796">
    <property type="entry name" value="Ank_2"/>
    <property type="match status" value="3"/>
</dbReference>
<dbReference type="InterPro" id="IPR036770">
    <property type="entry name" value="Ankyrin_rpt-contain_sf"/>
</dbReference>
<feature type="repeat" description="ANK" evidence="3">
    <location>
        <begin position="357"/>
        <end position="389"/>
    </location>
</feature>
<keyword evidence="2 3" id="KW-0040">ANK repeat</keyword>
<feature type="repeat" description="ANK" evidence="3">
    <location>
        <begin position="100"/>
        <end position="132"/>
    </location>
</feature>
<feature type="repeat" description="ANK" evidence="3">
    <location>
        <begin position="291"/>
        <end position="323"/>
    </location>
</feature>
<evidence type="ECO:0000256" key="3">
    <source>
        <dbReference type="PROSITE-ProRule" id="PRU00023"/>
    </source>
</evidence>
<feature type="repeat" description="ANK" evidence="3">
    <location>
        <begin position="258"/>
        <end position="290"/>
    </location>
</feature>
<evidence type="ECO:0000313" key="6">
    <source>
        <dbReference type="Proteomes" id="UP001066276"/>
    </source>
</evidence>
<feature type="repeat" description="ANK" evidence="3">
    <location>
        <begin position="201"/>
        <end position="223"/>
    </location>
</feature>
<protein>
    <recommendedName>
        <fullName evidence="4">Death domain-containing protein</fullName>
    </recommendedName>
</protein>
<dbReference type="SUPFAM" id="SSF48403">
    <property type="entry name" value="Ankyrin repeat"/>
    <property type="match status" value="1"/>
</dbReference>
<feature type="repeat" description="ANK" evidence="3">
    <location>
        <begin position="168"/>
        <end position="200"/>
    </location>
</feature>
<feature type="repeat" description="ANK" evidence="3">
    <location>
        <begin position="67"/>
        <end position="99"/>
    </location>
</feature>
<sequence>MKSLRDPKNLLSGFLHLSKTADTREGATHEILLRNEILLHNAAKNNNLEVMEQLLKENVNLNAQNNLKRTALHFAVAGNHYHVVEFLLKNQAQVNIADQHGLMAIHLAAWNADLNIMVILLKAGANQKATNEDGMNALHFAAQNKNDAIMRYLVKDLQLQHLNTLDKKGRKPFHLAAEKGHLEMINTLIELDLFTSEKDLEGNTALHLAAKNGHSEVLQVLIEEPEKKEEGNAAKKRSSEISEDLINRWENLDEQNENGETAFYLAAEGGHEKCAELLADARCDINISTKDSSSPLHAAAENGHLSLVKFLLSKDVDVTPKPEHKNSPLHRAIKNDHSDVVQILLEAKIETNTLDQRQQTPLHLAADLRNIEMVEMLLKAGCDLHAVDKQGKTALNVASRSNHTLIVDMIIKAQRYYDWLKDRIETGQEVYEDSLSFKQDHSVQTSLIRSALWNLSYNRLKPQEWKKLAYVWMFTEAQIKAVEDQWTGTKSYKEHGNRMLLIWLNGVLLAHQNPVKNLYEDLVRIGHPQIAGKTHFQFRT</sequence>
<feature type="repeat" description="ANK" evidence="3">
    <location>
        <begin position="324"/>
        <end position="356"/>
    </location>
</feature>
<dbReference type="Gene3D" id="1.25.40.20">
    <property type="entry name" value="Ankyrin repeat-containing domain"/>
    <property type="match status" value="4"/>
</dbReference>
<feature type="repeat" description="ANK" evidence="3">
    <location>
        <begin position="34"/>
        <end position="66"/>
    </location>
</feature>
<dbReference type="PRINTS" id="PR01415">
    <property type="entry name" value="ANKYRIN"/>
</dbReference>
<feature type="domain" description="Death" evidence="4">
    <location>
        <begin position="464"/>
        <end position="531"/>
    </location>
</feature>
<dbReference type="AlphaFoldDB" id="A0AAV7W5T7"/>
<dbReference type="Proteomes" id="UP001066276">
    <property type="component" value="Chromosome 1_2"/>
</dbReference>
<dbReference type="PROSITE" id="PS50017">
    <property type="entry name" value="DEATH_DOMAIN"/>
    <property type="match status" value="1"/>
</dbReference>
<evidence type="ECO:0000259" key="4">
    <source>
        <dbReference type="PROSITE" id="PS50017"/>
    </source>
</evidence>
<dbReference type="GO" id="GO:0007165">
    <property type="term" value="P:signal transduction"/>
    <property type="evidence" value="ECO:0007669"/>
    <property type="project" value="InterPro"/>
</dbReference>
<organism evidence="5 6">
    <name type="scientific">Pleurodeles waltl</name>
    <name type="common">Iberian ribbed newt</name>
    <dbReference type="NCBI Taxonomy" id="8319"/>
    <lineage>
        <taxon>Eukaryota</taxon>
        <taxon>Metazoa</taxon>
        <taxon>Chordata</taxon>
        <taxon>Craniata</taxon>
        <taxon>Vertebrata</taxon>
        <taxon>Euteleostomi</taxon>
        <taxon>Amphibia</taxon>
        <taxon>Batrachia</taxon>
        <taxon>Caudata</taxon>
        <taxon>Salamandroidea</taxon>
        <taxon>Salamandridae</taxon>
        <taxon>Pleurodelinae</taxon>
        <taxon>Pleurodeles</taxon>
    </lineage>
</organism>
<proteinExistence type="predicted"/>
<evidence type="ECO:0000256" key="1">
    <source>
        <dbReference type="ARBA" id="ARBA00022737"/>
    </source>
</evidence>
<dbReference type="EMBL" id="JANPWB010000002">
    <property type="protein sequence ID" value="KAJ1209257.1"/>
    <property type="molecule type" value="Genomic_DNA"/>
</dbReference>
<dbReference type="InterPro" id="IPR002110">
    <property type="entry name" value="Ankyrin_rpt"/>
</dbReference>
<evidence type="ECO:0000256" key="2">
    <source>
        <dbReference type="ARBA" id="ARBA00023043"/>
    </source>
</evidence>
<dbReference type="Pfam" id="PF00023">
    <property type="entry name" value="Ank"/>
    <property type="match status" value="2"/>
</dbReference>
<keyword evidence="6" id="KW-1185">Reference proteome</keyword>
<dbReference type="InterPro" id="IPR000488">
    <property type="entry name" value="Death_dom"/>
</dbReference>
<name>A0AAV7W5T7_PLEWA</name>
<keyword evidence="1" id="KW-0677">Repeat</keyword>
<dbReference type="PROSITE" id="PS50088">
    <property type="entry name" value="ANK_REPEAT"/>
    <property type="match status" value="9"/>
</dbReference>
<dbReference type="InterPro" id="IPR011029">
    <property type="entry name" value="DEATH-like_dom_sf"/>
</dbReference>
<comment type="caution">
    <text evidence="5">The sequence shown here is derived from an EMBL/GenBank/DDBJ whole genome shotgun (WGS) entry which is preliminary data.</text>
</comment>
<dbReference type="SMART" id="SM00248">
    <property type="entry name" value="ANK"/>
    <property type="match status" value="11"/>
</dbReference>
<evidence type="ECO:0000313" key="5">
    <source>
        <dbReference type="EMBL" id="KAJ1209257.1"/>
    </source>
</evidence>
<dbReference type="PANTHER" id="PTHR24173:SF74">
    <property type="entry name" value="ANKYRIN REPEAT DOMAIN-CONTAINING PROTEIN 16"/>
    <property type="match status" value="1"/>
</dbReference>
<dbReference type="SUPFAM" id="SSF47986">
    <property type="entry name" value="DEATH domain"/>
    <property type="match status" value="1"/>
</dbReference>
<dbReference type="PANTHER" id="PTHR24173">
    <property type="entry name" value="ANKYRIN REPEAT CONTAINING"/>
    <property type="match status" value="1"/>
</dbReference>
<dbReference type="PROSITE" id="PS50297">
    <property type="entry name" value="ANK_REP_REGION"/>
    <property type="match status" value="8"/>
</dbReference>
<gene>
    <name evidence="5" type="ORF">NDU88_004635</name>
</gene>